<keyword evidence="2" id="KW-1185">Reference proteome</keyword>
<dbReference type="Proteomes" id="UP001230649">
    <property type="component" value="Unassembled WGS sequence"/>
</dbReference>
<accession>A0ACC2X292</accession>
<protein>
    <submittedName>
        <fullName evidence="1">Uncharacterized protein</fullName>
    </submittedName>
</protein>
<proteinExistence type="predicted"/>
<name>A0ACC2X292_9TREE</name>
<organism evidence="1 2">
    <name type="scientific">Naganishia adeliensis</name>
    <dbReference type="NCBI Taxonomy" id="92952"/>
    <lineage>
        <taxon>Eukaryota</taxon>
        <taxon>Fungi</taxon>
        <taxon>Dikarya</taxon>
        <taxon>Basidiomycota</taxon>
        <taxon>Agaricomycotina</taxon>
        <taxon>Tremellomycetes</taxon>
        <taxon>Filobasidiales</taxon>
        <taxon>Filobasidiaceae</taxon>
        <taxon>Naganishia</taxon>
    </lineage>
</organism>
<evidence type="ECO:0000313" key="1">
    <source>
        <dbReference type="EMBL" id="KAJ9117771.1"/>
    </source>
</evidence>
<comment type="caution">
    <text evidence="1">The sequence shown here is derived from an EMBL/GenBank/DDBJ whole genome shotgun (WGS) entry which is preliminary data.</text>
</comment>
<dbReference type="EMBL" id="JASBWS010000001">
    <property type="protein sequence ID" value="KAJ9117771.1"/>
    <property type="molecule type" value="Genomic_DNA"/>
</dbReference>
<sequence>MSVDTSEPKYHKDFNDPQANVVVESADEVSFRVHDFYLKTSSPVFRDILGMSANLQDKYLPLPEPSQDLVRLLKVLTGNMDFTFDFQNCRSLYKLCQKYDIVGGCREWVSSAVGRCAPLDPFECFAFACENEPVDTVIATQSIQSIQPLPTSDEMTHISIFYRVSLRTFTSSYMNADPTYFSSDYIARLGIRNFSCYVSAWGVRSPVNLSIAKNPATSSAKEELEKLALTFCAGLKRWKA</sequence>
<reference evidence="1" key="1">
    <citation type="submission" date="2023-04" db="EMBL/GenBank/DDBJ databases">
        <title>Draft Genome sequencing of Naganishia species isolated from polar environments using Oxford Nanopore Technology.</title>
        <authorList>
            <person name="Leo P."/>
            <person name="Venkateswaran K."/>
        </authorList>
    </citation>
    <scope>NUCLEOTIDE SEQUENCE</scope>
    <source>
        <strain evidence="1">MNA-CCFEE 5262</strain>
    </source>
</reference>
<gene>
    <name evidence="1" type="ORF">QFC20_000049</name>
</gene>
<evidence type="ECO:0000313" key="2">
    <source>
        <dbReference type="Proteomes" id="UP001230649"/>
    </source>
</evidence>